<proteinExistence type="predicted"/>
<dbReference type="Proteomes" id="UP000198623">
    <property type="component" value="Unassembled WGS sequence"/>
</dbReference>
<accession>A0A1I2PEC0</accession>
<dbReference type="STRING" id="1045558.SAMN05216175_103415"/>
<dbReference type="OrthoDB" id="9796131at2"/>
<name>A0A1I2PEC0_9GAMM</name>
<dbReference type="AlphaFoldDB" id="A0A1I2PEC0"/>
<gene>
    <name evidence="1" type="ORF">SAMN05216175_103415</name>
</gene>
<sequence>MIYTCCEENRRAAVEIHATLNGIDWLEVLDLDAPADSPRQRTLMLRLLKPVPSGLTPENVRIKGGERIRHISVEWLEIASEAPLSPLMTLAEQTVFAALPDADHVLLIRTDSSGDFSEYQLKLVSGSNNDAPLTDFDPRLSSIDFTFKVECPSDFDCADNTDCQQEPASSPAINYLARDFSSLRRLVIDRMSRQMPGWRDRSPADLATTLAELIAYVGDMQHYHLDAIATEAYLHTARLRSSIRRHALLVDYHMHEGCNARTWLHINVNGGPFPLPPDIRFYTHVPGAPIHFLSGSAEDRKALQSTPLVFEPMHTITLRAEHNQFEFYTWGDERCCLPIAATQATLRGHWPDLVEGDVLIFREIIGALSGTTEDADPTHRHAVRLVAVNAFDGTDPLLDPLHDIEITEIRWHSEDALPFPLCISSQTDQAHDDLLLNNVSLAFGNNVLVDHGASIIDAPTEPVPAAQLHYSTASSGKNNSCNRENRQPLPPRFKPHLAQGPVTYQGQITKTIVEQGIRRSIQLPFDPQGSAKSAFEWQCADAVPVVRLHDGSQNWHPSRELLSNRAIDKNFVLESENDGSTHVRFGDDVHGRRPDIGMVFTPHYRVGNGPQGNVGADSIVHVVSSETRINRVTNLLPAYGGLAAETISEVRRHAPYAFRTQERAVTPADYASVAERLDGVQRAAASLRWTGSWHTVFTTVDRDGGMQVNEDGFDKSVVEHMDRYRMAGHDLKVNDPLHVSLEIDMLVCVNAHYFRSDVRRGLLDIFSSTVRADGSLGLFHPDNFSFGQTVFLSPLYTAARHVAGVDSVQITRFQRQNQEDLKPLADGYMTLGRFEIARLDNNPNFPERGVLRLELHGGK</sequence>
<dbReference type="RefSeq" id="WP_090726125.1">
    <property type="nucleotide sequence ID" value="NZ_FOOU01000003.1"/>
</dbReference>
<keyword evidence="2" id="KW-1185">Reference proteome</keyword>
<reference evidence="2" key="1">
    <citation type="submission" date="2016-10" db="EMBL/GenBank/DDBJ databases">
        <authorList>
            <person name="Varghese N."/>
            <person name="Submissions S."/>
        </authorList>
    </citation>
    <scope>NUCLEOTIDE SEQUENCE [LARGE SCALE GENOMIC DNA]</scope>
    <source>
        <strain evidence="2">CGMCC 1.10971</strain>
    </source>
</reference>
<dbReference type="EMBL" id="FOOU01000003">
    <property type="protein sequence ID" value="SFG14424.1"/>
    <property type="molecule type" value="Genomic_DNA"/>
</dbReference>
<protein>
    <submittedName>
        <fullName evidence="1">Putative baseplate assembly protein</fullName>
    </submittedName>
</protein>
<evidence type="ECO:0000313" key="2">
    <source>
        <dbReference type="Proteomes" id="UP000198623"/>
    </source>
</evidence>
<dbReference type="NCBIfam" id="TIGR02243">
    <property type="entry name" value="putative baseplate assembly protein"/>
    <property type="match status" value="1"/>
</dbReference>
<organism evidence="1 2">
    <name type="scientific">Neptunomonas qingdaonensis</name>
    <dbReference type="NCBI Taxonomy" id="1045558"/>
    <lineage>
        <taxon>Bacteria</taxon>
        <taxon>Pseudomonadati</taxon>
        <taxon>Pseudomonadota</taxon>
        <taxon>Gammaproteobacteria</taxon>
        <taxon>Oceanospirillales</taxon>
        <taxon>Oceanospirillaceae</taxon>
        <taxon>Neptunomonas</taxon>
    </lineage>
</organism>
<evidence type="ECO:0000313" key="1">
    <source>
        <dbReference type="EMBL" id="SFG14424.1"/>
    </source>
</evidence>
<dbReference type="InterPro" id="IPR011749">
    <property type="entry name" value="CHP02243"/>
</dbReference>